<reference evidence="1 2" key="1">
    <citation type="journal article" date="2018" name="Sci. Rep.">
        <title>Genomic signatures of local adaptation to the degree of environmental predictability in rotifers.</title>
        <authorList>
            <person name="Franch-Gras L."/>
            <person name="Hahn C."/>
            <person name="Garcia-Roger E.M."/>
            <person name="Carmona M.J."/>
            <person name="Serra M."/>
            <person name="Gomez A."/>
        </authorList>
    </citation>
    <scope>NUCLEOTIDE SEQUENCE [LARGE SCALE GENOMIC DNA]</scope>
    <source>
        <strain evidence="1">HYR1</strain>
    </source>
</reference>
<evidence type="ECO:0000313" key="2">
    <source>
        <dbReference type="Proteomes" id="UP000276133"/>
    </source>
</evidence>
<sequence length="215" mass="24456">MIHSNSFESLIGPKWLTIFTHFVFGVGHKSLLHSLGGLNGCRHKCCLSEAPCSKKRVLVARRNEVLWSLKKDTRLKTKINEGKIEQEKYDTAQNKINIYLKTIQMNGLTKQRHKAKQSTISNQQRSLSRGKLTITLVIMLTSAMCPMTCHVQWSVARFCLWINGSIHFDKNGGTIYFVLLGTQMQWSQAIFGRSTRFCLVIQEQTCHVQVSLLAS</sequence>
<name>A0A3M7SQE1_BRAPC</name>
<dbReference type="EMBL" id="REGN01000956">
    <property type="protein sequence ID" value="RNA37946.1"/>
    <property type="molecule type" value="Genomic_DNA"/>
</dbReference>
<dbReference type="Proteomes" id="UP000276133">
    <property type="component" value="Unassembled WGS sequence"/>
</dbReference>
<evidence type="ECO:0000313" key="1">
    <source>
        <dbReference type="EMBL" id="RNA37946.1"/>
    </source>
</evidence>
<comment type="caution">
    <text evidence="1">The sequence shown here is derived from an EMBL/GenBank/DDBJ whole genome shotgun (WGS) entry which is preliminary data.</text>
</comment>
<accession>A0A3M7SQE1</accession>
<gene>
    <name evidence="1" type="ORF">BpHYR1_013268</name>
</gene>
<proteinExistence type="predicted"/>
<protein>
    <submittedName>
        <fullName evidence="1">Uncharacterized protein</fullName>
    </submittedName>
</protein>
<organism evidence="1 2">
    <name type="scientific">Brachionus plicatilis</name>
    <name type="common">Marine rotifer</name>
    <name type="synonym">Brachionus muelleri</name>
    <dbReference type="NCBI Taxonomy" id="10195"/>
    <lineage>
        <taxon>Eukaryota</taxon>
        <taxon>Metazoa</taxon>
        <taxon>Spiralia</taxon>
        <taxon>Gnathifera</taxon>
        <taxon>Rotifera</taxon>
        <taxon>Eurotatoria</taxon>
        <taxon>Monogononta</taxon>
        <taxon>Pseudotrocha</taxon>
        <taxon>Ploima</taxon>
        <taxon>Brachionidae</taxon>
        <taxon>Brachionus</taxon>
    </lineage>
</organism>
<keyword evidence="2" id="KW-1185">Reference proteome</keyword>
<dbReference type="AlphaFoldDB" id="A0A3M7SQE1"/>